<feature type="region of interest" description="Disordered" evidence="1">
    <location>
        <begin position="1"/>
        <end position="134"/>
    </location>
</feature>
<dbReference type="AlphaFoldDB" id="A0A0P7B0G6"/>
<keyword evidence="3" id="KW-1185">Reference proteome</keyword>
<protein>
    <submittedName>
        <fullName evidence="2">Uncharacterized protein</fullName>
    </submittedName>
</protein>
<proteinExistence type="predicted"/>
<evidence type="ECO:0000313" key="3">
    <source>
        <dbReference type="Proteomes" id="UP000050424"/>
    </source>
</evidence>
<comment type="caution">
    <text evidence="2">The sequence shown here is derived from an EMBL/GenBank/DDBJ whole genome shotgun (WGS) entry which is preliminary data.</text>
</comment>
<organism evidence="2 3">
    <name type="scientific">Neonectria ditissima</name>
    <dbReference type="NCBI Taxonomy" id="78410"/>
    <lineage>
        <taxon>Eukaryota</taxon>
        <taxon>Fungi</taxon>
        <taxon>Dikarya</taxon>
        <taxon>Ascomycota</taxon>
        <taxon>Pezizomycotina</taxon>
        <taxon>Sordariomycetes</taxon>
        <taxon>Hypocreomycetidae</taxon>
        <taxon>Hypocreales</taxon>
        <taxon>Nectriaceae</taxon>
        <taxon>Neonectria</taxon>
    </lineage>
</organism>
<dbReference type="OrthoDB" id="4587630at2759"/>
<feature type="compositionally biased region" description="Acidic residues" evidence="1">
    <location>
        <begin position="84"/>
        <end position="95"/>
    </location>
</feature>
<name>A0A0P7B0G6_9HYPO</name>
<reference evidence="2 3" key="1">
    <citation type="submission" date="2015-09" db="EMBL/GenBank/DDBJ databases">
        <title>Draft genome of a European isolate of the apple canker pathogen Neonectria ditissima.</title>
        <authorList>
            <person name="Gomez-Cortecero A."/>
            <person name="Harrison R.J."/>
            <person name="Armitage A.D."/>
        </authorList>
    </citation>
    <scope>NUCLEOTIDE SEQUENCE [LARGE SCALE GENOMIC DNA]</scope>
    <source>
        <strain evidence="2 3">R09/05</strain>
    </source>
</reference>
<dbReference type="Proteomes" id="UP000050424">
    <property type="component" value="Unassembled WGS sequence"/>
</dbReference>
<feature type="region of interest" description="Disordered" evidence="1">
    <location>
        <begin position="171"/>
        <end position="201"/>
    </location>
</feature>
<feature type="compositionally biased region" description="Basic and acidic residues" evidence="1">
    <location>
        <begin position="39"/>
        <end position="53"/>
    </location>
</feature>
<evidence type="ECO:0000313" key="2">
    <source>
        <dbReference type="EMBL" id="KPM40114.1"/>
    </source>
</evidence>
<gene>
    <name evidence="2" type="ORF">AK830_g6454</name>
</gene>
<feature type="compositionally biased region" description="Acidic residues" evidence="1">
    <location>
        <begin position="172"/>
        <end position="181"/>
    </location>
</feature>
<accession>A0A0P7B0G6</accession>
<sequence>MPKRTARAIADAAVPSPESTDQVHAQGPGKRRKLRRPQKRDPSSPEMEDKVDQTKPLGGEEVSPQDLHMKALNNLNSGNNPGDEPGDEPGVEPGDDVMAPEPSTQFPAIRSPSPPIGDDEEPLRPSSPEPVDNVGVGDVVATLESSAQVPIPDPPADSIQDNKIPQPFDVLETGDDTEATDPDAQVSTSHPSINPEIPSHAKLHTRVREEDYVLIAMQQARMNGLRVKSHEQILSNWKLLCIRVRLLAERVAKGQSLAWADLGPDTQRKVGRWTSKAKEYLEDDNKKHLLLQACIWHAVDEKVLSSDWSMRWSSGLLASFGNMRQAFESKIDKPWGFHRLGPAYRCWLMISNTLMTNATRTPVRYNEDILARRIADDLSKLTGADYDKFASFVDLFEMTDVTGAVAAVDEVLQESCFKYWVAWQPRPADNKCVSERLWGFPMQEMMETAEGNDLEGRGKPVQLVVQPWLVADDQQTKVEWIPPPASQLQFRIVHPMRVDVGCASGKE</sequence>
<evidence type="ECO:0000256" key="1">
    <source>
        <dbReference type="SAM" id="MobiDB-lite"/>
    </source>
</evidence>
<dbReference type="EMBL" id="LKCW01000090">
    <property type="protein sequence ID" value="KPM40114.1"/>
    <property type="molecule type" value="Genomic_DNA"/>
</dbReference>
<feature type="compositionally biased region" description="Basic residues" evidence="1">
    <location>
        <begin position="29"/>
        <end position="38"/>
    </location>
</feature>